<dbReference type="NCBIfam" id="TIGR00553">
    <property type="entry name" value="pabB"/>
    <property type="match status" value="1"/>
</dbReference>
<dbReference type="PRINTS" id="PR00095">
    <property type="entry name" value="ANTSNTHASEI"/>
</dbReference>
<keyword evidence="2" id="KW-0808">Transferase</keyword>
<dbReference type="Gene3D" id="3.60.120.10">
    <property type="entry name" value="Anthranilate synthase"/>
    <property type="match status" value="1"/>
</dbReference>
<dbReference type="EMBL" id="JAMD01000004">
    <property type="protein sequence ID" value="KEJ96131.1"/>
    <property type="molecule type" value="Genomic_DNA"/>
</dbReference>
<dbReference type="GO" id="GO:0000162">
    <property type="term" value="P:L-tryptophan biosynthetic process"/>
    <property type="evidence" value="ECO:0007669"/>
    <property type="project" value="TreeGrafter"/>
</dbReference>
<dbReference type="InterPro" id="IPR005802">
    <property type="entry name" value="ADC_synth_comp_1"/>
</dbReference>
<dbReference type="AlphaFoldDB" id="A0A073J370"/>
<dbReference type="GO" id="GO:0009396">
    <property type="term" value="P:folic acid-containing compound biosynthetic process"/>
    <property type="evidence" value="ECO:0007669"/>
    <property type="project" value="InterPro"/>
</dbReference>
<dbReference type="GeneID" id="68871051"/>
<keyword evidence="3" id="KW-1185">Reference proteome</keyword>
<evidence type="ECO:0000313" key="3">
    <source>
        <dbReference type="Proteomes" id="UP000027746"/>
    </source>
</evidence>
<dbReference type="InterPro" id="IPR019999">
    <property type="entry name" value="Anth_synth_I-like"/>
</dbReference>
<dbReference type="GO" id="GO:0046820">
    <property type="term" value="F:4-amino-4-deoxychorismate synthase activity"/>
    <property type="evidence" value="ECO:0007669"/>
    <property type="project" value="UniProtKB-EC"/>
</dbReference>
<accession>A0A073J370</accession>
<feature type="domain" description="Chorismate-utilising enzyme C-terminal" evidence="1">
    <location>
        <begin position="111"/>
        <end position="365"/>
    </location>
</feature>
<evidence type="ECO:0000259" key="1">
    <source>
        <dbReference type="Pfam" id="PF00425"/>
    </source>
</evidence>
<dbReference type="InterPro" id="IPR005801">
    <property type="entry name" value="ADC_synthase"/>
</dbReference>
<dbReference type="SUPFAM" id="SSF56322">
    <property type="entry name" value="ADC synthase"/>
    <property type="match status" value="1"/>
</dbReference>
<dbReference type="NCBIfam" id="NF005698">
    <property type="entry name" value="PRK07508.1"/>
    <property type="match status" value="1"/>
</dbReference>
<dbReference type="Proteomes" id="UP000027746">
    <property type="component" value="Unassembled WGS sequence"/>
</dbReference>
<dbReference type="InterPro" id="IPR015890">
    <property type="entry name" value="Chorismate_C"/>
</dbReference>
<dbReference type="PANTHER" id="PTHR11236:SF50">
    <property type="entry name" value="AMINODEOXYCHORISMATE SYNTHASE COMPONENT 1"/>
    <property type="match status" value="1"/>
</dbReference>
<dbReference type="PANTHER" id="PTHR11236">
    <property type="entry name" value="AMINOBENZOATE/ANTHRANILATE SYNTHASE"/>
    <property type="match status" value="1"/>
</dbReference>
<reference evidence="2 3" key="1">
    <citation type="submission" date="2014-01" db="EMBL/GenBank/DDBJ databases">
        <title>Sulfitobacter sp. H3 (MCCC 1A00686) Genome Sequencing.</title>
        <authorList>
            <person name="Lai Q."/>
            <person name="Hong Z."/>
        </authorList>
    </citation>
    <scope>NUCLEOTIDE SEQUENCE [LARGE SCALE GENOMIC DNA]</scope>
    <source>
        <strain evidence="2 3">H3</strain>
    </source>
</reference>
<gene>
    <name evidence="2" type="ORF">SUH3_17875</name>
</gene>
<sequence>MPHQVIFDGGPCPGGTAFVDPIRVIRADTPDAVPAALAAMEASKAQGCWLAGYASYELGYVFSHKLRDLMPPDRTTPLLEFGVFDTPAPAQVARPEGDAFLSDPQPVWDLATYSDAFDRIKTYIAAGDIYQANLTFPVTARFAGTPLELYATLRNRQPVPHGAFVDLGGPVLLSRSPELFFAIDRTGGIEVKPMKGTVARGQTPDEDAAQVEWLRGSVKNQAENLMIVDLMRNDISRLSKVGSVRVPELFNVETYVTLHQMTSRIIAQLLPDVGLWDIFAALFPCGSITGAPKIRAMQILRALEAQPRGAYCGAIGWIAPQGDMQFNVAIRTVLCHPDGTAQLNVGGGVVHDSTANDEYTEALLKSRFAF</sequence>
<evidence type="ECO:0000313" key="2">
    <source>
        <dbReference type="EMBL" id="KEJ96131.1"/>
    </source>
</evidence>
<dbReference type="RefSeq" id="WP_037925220.1">
    <property type="nucleotide sequence ID" value="NZ_CP054599.1"/>
</dbReference>
<organism evidence="2 3">
    <name type="scientific">Pseudosulfitobacter pseudonitzschiae</name>
    <dbReference type="NCBI Taxonomy" id="1402135"/>
    <lineage>
        <taxon>Bacteria</taxon>
        <taxon>Pseudomonadati</taxon>
        <taxon>Pseudomonadota</taxon>
        <taxon>Alphaproteobacteria</taxon>
        <taxon>Rhodobacterales</taxon>
        <taxon>Roseobacteraceae</taxon>
        <taxon>Pseudosulfitobacter</taxon>
    </lineage>
</organism>
<protein>
    <submittedName>
        <fullName evidence="2">Aminodeoxychorismate synthase</fullName>
        <ecNumber evidence="2">2.6.1.85</ecNumber>
    </submittedName>
</protein>
<dbReference type="Pfam" id="PF00425">
    <property type="entry name" value="Chorismate_bind"/>
    <property type="match status" value="1"/>
</dbReference>
<comment type="caution">
    <text evidence="2">The sequence shown here is derived from an EMBL/GenBank/DDBJ whole genome shotgun (WGS) entry which is preliminary data.</text>
</comment>
<proteinExistence type="predicted"/>
<name>A0A073J370_9RHOB</name>
<keyword evidence="2" id="KW-0032">Aminotransferase</keyword>
<dbReference type="OrthoDB" id="9803598at2"/>
<dbReference type="EC" id="2.6.1.85" evidence="2"/>